<evidence type="ECO:0000313" key="3">
    <source>
        <dbReference type="EMBL" id="KUJ10123.1"/>
    </source>
</evidence>
<dbReference type="EMBL" id="KQ947430">
    <property type="protein sequence ID" value="KUJ10123.1"/>
    <property type="molecule type" value="Genomic_DNA"/>
</dbReference>
<dbReference type="KEGG" id="psco:LY89DRAFT_270207"/>
<gene>
    <name evidence="3" type="ORF">LY89DRAFT_270207</name>
</gene>
<organism evidence="3 4">
    <name type="scientific">Mollisia scopiformis</name>
    <name type="common">Conifer needle endophyte fungus</name>
    <name type="synonym">Phialocephala scopiformis</name>
    <dbReference type="NCBI Taxonomy" id="149040"/>
    <lineage>
        <taxon>Eukaryota</taxon>
        <taxon>Fungi</taxon>
        <taxon>Dikarya</taxon>
        <taxon>Ascomycota</taxon>
        <taxon>Pezizomycotina</taxon>
        <taxon>Leotiomycetes</taxon>
        <taxon>Helotiales</taxon>
        <taxon>Mollisiaceae</taxon>
        <taxon>Mollisia</taxon>
    </lineage>
</organism>
<sequence length="312" mass="32807">MKFSSLGIPIVTQTGGGEGGLGSGIPPMPQTSDGEWISTELLYSTIFLTSQEALQEASEQAFLQPSQDSQQQAAITQGRTTAEAGNHGSLSTRAVFSTNMKQSLTIKGPPQNVSPVYNLVRTTTQGLQAVQTTLRGESGFQGSMYTGQHVYITVVSTYYSTLTCTLQHCPSTIGSVQQYIAMHTTPSGEIGGGVVGEDARGDTVTIVETFTITTTCALPHVPTTPGIYDALYTNTARVSAGAGEGENGEVGAISPAASPTQDQNSAGEETSHTVPSPTHSIVVGSSGLKFEWTGWGLGLGYIWSLLFWHAFM</sequence>
<feature type="transmembrane region" description="Helical" evidence="2">
    <location>
        <begin position="292"/>
        <end position="311"/>
    </location>
</feature>
<keyword evidence="2" id="KW-0812">Transmembrane</keyword>
<feature type="region of interest" description="Disordered" evidence="1">
    <location>
        <begin position="61"/>
        <end position="88"/>
    </location>
</feature>
<dbReference type="InParanoid" id="A0A132BCZ6"/>
<feature type="region of interest" description="Disordered" evidence="1">
    <location>
        <begin position="242"/>
        <end position="278"/>
    </location>
</feature>
<evidence type="ECO:0000313" key="4">
    <source>
        <dbReference type="Proteomes" id="UP000070700"/>
    </source>
</evidence>
<dbReference type="RefSeq" id="XP_018064478.1">
    <property type="nucleotide sequence ID" value="XM_018206361.1"/>
</dbReference>
<keyword evidence="2" id="KW-1133">Transmembrane helix</keyword>
<dbReference type="GeneID" id="28816087"/>
<keyword evidence="4" id="KW-1185">Reference proteome</keyword>
<dbReference type="AlphaFoldDB" id="A0A132BCZ6"/>
<name>A0A132BCZ6_MOLSC</name>
<evidence type="ECO:0000256" key="1">
    <source>
        <dbReference type="SAM" id="MobiDB-lite"/>
    </source>
</evidence>
<proteinExistence type="predicted"/>
<feature type="compositionally biased region" description="Polar residues" evidence="1">
    <location>
        <begin position="257"/>
        <end position="278"/>
    </location>
</feature>
<evidence type="ECO:0000256" key="2">
    <source>
        <dbReference type="SAM" id="Phobius"/>
    </source>
</evidence>
<protein>
    <submittedName>
        <fullName evidence="3">Uncharacterized protein</fullName>
    </submittedName>
</protein>
<reference evidence="3 4" key="1">
    <citation type="submission" date="2015-10" db="EMBL/GenBank/DDBJ databases">
        <title>Full genome of DAOMC 229536 Phialocephala scopiformis, a fungal endophyte of spruce producing the potent anti-insectan compound rugulosin.</title>
        <authorList>
            <consortium name="DOE Joint Genome Institute"/>
            <person name="Walker A.K."/>
            <person name="Frasz S.L."/>
            <person name="Seifert K.A."/>
            <person name="Miller J.D."/>
            <person name="Mondo S.J."/>
            <person name="Labutti K."/>
            <person name="Lipzen A."/>
            <person name="Dockter R."/>
            <person name="Kennedy M."/>
            <person name="Grigoriev I.V."/>
            <person name="Spatafora J.W."/>
        </authorList>
    </citation>
    <scope>NUCLEOTIDE SEQUENCE [LARGE SCALE GENOMIC DNA]</scope>
    <source>
        <strain evidence="3 4">CBS 120377</strain>
    </source>
</reference>
<dbReference type="Proteomes" id="UP000070700">
    <property type="component" value="Unassembled WGS sequence"/>
</dbReference>
<feature type="compositionally biased region" description="Polar residues" evidence="1">
    <location>
        <begin position="61"/>
        <end position="80"/>
    </location>
</feature>
<accession>A0A132BCZ6</accession>
<keyword evidence="2" id="KW-0472">Membrane</keyword>